<gene>
    <name evidence="1" type="ORF">N3K66_000927</name>
</gene>
<evidence type="ECO:0000313" key="1">
    <source>
        <dbReference type="EMBL" id="KAI9904398.1"/>
    </source>
</evidence>
<accession>A0ACC0VF59</accession>
<name>A0ACC0VF59_9HYPO</name>
<dbReference type="Proteomes" id="UP001163324">
    <property type="component" value="Chromosome 1"/>
</dbReference>
<keyword evidence="2" id="KW-1185">Reference proteome</keyword>
<proteinExistence type="predicted"/>
<evidence type="ECO:0000313" key="2">
    <source>
        <dbReference type="Proteomes" id="UP001163324"/>
    </source>
</evidence>
<reference evidence="1" key="1">
    <citation type="submission" date="2022-10" db="EMBL/GenBank/DDBJ databases">
        <title>Complete Genome of Trichothecium roseum strain YXFP-22015, a Plant Pathogen Isolated from Citrus.</title>
        <authorList>
            <person name="Wang Y."/>
            <person name="Zhu L."/>
        </authorList>
    </citation>
    <scope>NUCLEOTIDE SEQUENCE</scope>
    <source>
        <strain evidence="1">YXFP-22015</strain>
    </source>
</reference>
<organism evidence="1 2">
    <name type="scientific">Trichothecium roseum</name>
    <dbReference type="NCBI Taxonomy" id="47278"/>
    <lineage>
        <taxon>Eukaryota</taxon>
        <taxon>Fungi</taxon>
        <taxon>Dikarya</taxon>
        <taxon>Ascomycota</taxon>
        <taxon>Pezizomycotina</taxon>
        <taxon>Sordariomycetes</taxon>
        <taxon>Hypocreomycetidae</taxon>
        <taxon>Hypocreales</taxon>
        <taxon>Hypocreales incertae sedis</taxon>
        <taxon>Trichothecium</taxon>
    </lineage>
</organism>
<sequence>MKFSNVFFFASLATAAPLVQPRQDQTVVGTIVSSLNTLQVTTNSNVDEINKSLASVRDNTQVAAQVQAAIKANYEAILGALKSSTEQITKQTTGAAGGVAGQAKNLGQQEIDNLTDGLAVAQGVISQLEATIFVTGSDLTPEAKAFVQAEIDGVKNALTPFVRPISAFVDAAIRASVVAGVQVRGLQNAQREFSRVIQNIARSLGIPGLGSLPGLSSLTT</sequence>
<comment type="caution">
    <text evidence="1">The sequence shown here is derived from an EMBL/GenBank/DDBJ whole genome shotgun (WGS) entry which is preliminary data.</text>
</comment>
<protein>
    <submittedName>
        <fullName evidence="1">Uncharacterized protein</fullName>
    </submittedName>
</protein>
<dbReference type="EMBL" id="CM047940">
    <property type="protein sequence ID" value="KAI9904398.1"/>
    <property type="molecule type" value="Genomic_DNA"/>
</dbReference>